<dbReference type="AlphaFoldDB" id="A0A0P1AN49"/>
<reference evidence="2" key="1">
    <citation type="submission" date="2014-09" db="EMBL/GenBank/DDBJ databases">
        <authorList>
            <person name="Sharma Rahul"/>
            <person name="Thines Marco"/>
        </authorList>
    </citation>
    <scope>NUCLEOTIDE SEQUENCE [LARGE SCALE GENOMIC DNA]</scope>
</reference>
<protein>
    <submittedName>
        <fullName evidence="1">Uncharacterized protein</fullName>
    </submittedName>
</protein>
<proteinExistence type="predicted"/>
<dbReference type="Proteomes" id="UP000054928">
    <property type="component" value="Unassembled WGS sequence"/>
</dbReference>
<name>A0A0P1AN49_PLAHL</name>
<dbReference type="RefSeq" id="XP_024578558.1">
    <property type="nucleotide sequence ID" value="XM_024728042.1"/>
</dbReference>
<accession>A0A0P1AN49</accession>
<keyword evidence="2" id="KW-1185">Reference proteome</keyword>
<evidence type="ECO:0000313" key="2">
    <source>
        <dbReference type="Proteomes" id="UP000054928"/>
    </source>
</evidence>
<dbReference type="EMBL" id="CCYD01000610">
    <property type="protein sequence ID" value="CEG42189.1"/>
    <property type="molecule type" value="Genomic_DNA"/>
</dbReference>
<sequence>MWQLLYRCIDEERHHRVIYEEGADSCFRIWSVTLHNLIRGPDLQSKQDCRDSGQRSSVIVAGSVSDTLCLVVIRTSPTAIEALKAFPKVMSQKENLRSQRVHVLTGRNAS</sequence>
<organism evidence="1 2">
    <name type="scientific">Plasmopara halstedii</name>
    <name type="common">Downy mildew of sunflower</name>
    <dbReference type="NCBI Taxonomy" id="4781"/>
    <lineage>
        <taxon>Eukaryota</taxon>
        <taxon>Sar</taxon>
        <taxon>Stramenopiles</taxon>
        <taxon>Oomycota</taxon>
        <taxon>Peronosporomycetes</taxon>
        <taxon>Peronosporales</taxon>
        <taxon>Peronosporaceae</taxon>
        <taxon>Plasmopara</taxon>
    </lineage>
</organism>
<dbReference type="GeneID" id="36407539"/>
<evidence type="ECO:0000313" key="1">
    <source>
        <dbReference type="EMBL" id="CEG42189.1"/>
    </source>
</evidence>